<protein>
    <recommendedName>
        <fullName evidence="1">Beta-lactamase class A catalytic domain-containing protein</fullName>
    </recommendedName>
</protein>
<evidence type="ECO:0000313" key="2">
    <source>
        <dbReference type="EMBL" id="CAA9364125.1"/>
    </source>
</evidence>
<proteinExistence type="predicted"/>
<dbReference type="PANTHER" id="PTHR35333:SF3">
    <property type="entry name" value="BETA-LACTAMASE-TYPE TRANSPEPTIDASE FOLD CONTAINING PROTEIN"/>
    <property type="match status" value="1"/>
</dbReference>
<dbReference type="GO" id="GO:0030655">
    <property type="term" value="P:beta-lactam antibiotic catabolic process"/>
    <property type="evidence" value="ECO:0007669"/>
    <property type="project" value="InterPro"/>
</dbReference>
<dbReference type="Gene3D" id="3.40.710.10">
    <property type="entry name" value="DD-peptidase/beta-lactamase superfamily"/>
    <property type="match status" value="1"/>
</dbReference>
<dbReference type="InterPro" id="IPR012338">
    <property type="entry name" value="Beta-lactam/transpept-like"/>
</dbReference>
<dbReference type="EMBL" id="CADCUL010000001">
    <property type="protein sequence ID" value="CAA9364125.1"/>
    <property type="molecule type" value="Genomic_DNA"/>
</dbReference>
<dbReference type="SUPFAM" id="SSF56601">
    <property type="entry name" value="beta-lactamase/transpeptidase-like"/>
    <property type="match status" value="1"/>
</dbReference>
<dbReference type="InterPro" id="IPR045155">
    <property type="entry name" value="Beta-lactam_cat"/>
</dbReference>
<dbReference type="InterPro" id="IPR000871">
    <property type="entry name" value="Beta-lactam_class-A"/>
</dbReference>
<dbReference type="GO" id="GO:0008800">
    <property type="term" value="F:beta-lactamase activity"/>
    <property type="evidence" value="ECO:0007669"/>
    <property type="project" value="InterPro"/>
</dbReference>
<reference evidence="2" key="1">
    <citation type="submission" date="2020-02" db="EMBL/GenBank/DDBJ databases">
        <authorList>
            <person name="Meier V. D."/>
        </authorList>
    </citation>
    <scope>NUCLEOTIDE SEQUENCE</scope>
    <source>
        <strain evidence="2">AVDCRST_MAG21</strain>
    </source>
</reference>
<dbReference type="GO" id="GO:0046677">
    <property type="term" value="P:response to antibiotic"/>
    <property type="evidence" value="ECO:0007669"/>
    <property type="project" value="InterPro"/>
</dbReference>
<dbReference type="AlphaFoldDB" id="A0A6J4MTL2"/>
<dbReference type="PANTHER" id="PTHR35333">
    <property type="entry name" value="BETA-LACTAMASE"/>
    <property type="match status" value="1"/>
</dbReference>
<organism evidence="2">
    <name type="scientific">uncultured Nocardioidaceae bacterium</name>
    <dbReference type="NCBI Taxonomy" id="253824"/>
    <lineage>
        <taxon>Bacteria</taxon>
        <taxon>Bacillati</taxon>
        <taxon>Actinomycetota</taxon>
        <taxon>Actinomycetes</taxon>
        <taxon>Propionibacteriales</taxon>
        <taxon>Nocardioidaceae</taxon>
        <taxon>environmental samples</taxon>
    </lineage>
</organism>
<gene>
    <name evidence="2" type="ORF">AVDCRST_MAG21-4</name>
</gene>
<sequence length="278" mass="29243">MSRPLDPLSHLVPAGAVASVWMGALDGTEWLSRDAEREHPAASTMKLPVLVALHAQAAAGHLDLDAAVPVSAITPSVAPGAQVTVTQDYDNDDQPWDRLGELATLRWLSERAIVRSSNLATNLLLQHVGLPVVTRVLASAGATHSHVRRGIQDLASMQAAPDAGNVVTAADLAAVLRALGSGRLLSQRATEEVLELLSRVEDNDAIPAGLPAGTWCAHKPGWIEGVCHDAALIRPVGEPPVVLVILTRADLAEEAAFELVADLTRACWDARTALADTA</sequence>
<dbReference type="Pfam" id="PF13354">
    <property type="entry name" value="Beta-lactamase2"/>
    <property type="match status" value="1"/>
</dbReference>
<evidence type="ECO:0000259" key="1">
    <source>
        <dbReference type="Pfam" id="PF13354"/>
    </source>
</evidence>
<feature type="domain" description="Beta-lactamase class A catalytic" evidence="1">
    <location>
        <begin position="20"/>
        <end position="247"/>
    </location>
</feature>
<accession>A0A6J4MTL2</accession>
<name>A0A6J4MTL2_9ACTN</name>